<evidence type="ECO:0000256" key="5">
    <source>
        <dbReference type="PIRNR" id="PIRNR019574"/>
    </source>
</evidence>
<evidence type="ECO:0000256" key="2">
    <source>
        <dbReference type="ARBA" id="ARBA00022448"/>
    </source>
</evidence>
<dbReference type="InterPro" id="IPR006059">
    <property type="entry name" value="SBP"/>
</dbReference>
<keyword evidence="2 5" id="KW-0813">Transport</keyword>
<dbReference type="InterPro" id="IPR001188">
    <property type="entry name" value="Sperm_putr-bd"/>
</dbReference>
<keyword evidence="4 5" id="KW-0574">Periplasm</keyword>
<evidence type="ECO:0000313" key="7">
    <source>
        <dbReference type="EMBL" id="MDR6288643.1"/>
    </source>
</evidence>
<comment type="function">
    <text evidence="5">Required for the activity of the bacterial periplasmic transport system of putrescine.</text>
</comment>
<gene>
    <name evidence="7" type="ORF">E9232_001150</name>
</gene>
<dbReference type="SUPFAM" id="SSF53850">
    <property type="entry name" value="Periplasmic binding protein-like II"/>
    <property type="match status" value="1"/>
</dbReference>
<dbReference type="Proteomes" id="UP001262410">
    <property type="component" value="Unassembled WGS sequence"/>
</dbReference>
<feature type="signal peptide" evidence="6">
    <location>
        <begin position="1"/>
        <end position="28"/>
    </location>
</feature>
<proteinExistence type="inferred from homology"/>
<feature type="chain" id="PRO_5047218594" description="Putrescine-binding periplasmic protein" evidence="6">
    <location>
        <begin position="29"/>
        <end position="348"/>
    </location>
</feature>
<dbReference type="PANTHER" id="PTHR30222">
    <property type="entry name" value="SPERMIDINE/PUTRESCINE-BINDING PERIPLASMIC PROTEIN"/>
    <property type="match status" value="1"/>
</dbReference>
<dbReference type="PIRSF" id="PIRSF019574">
    <property type="entry name" value="Periplasmic_polyamine_BP"/>
    <property type="match status" value="1"/>
</dbReference>
<keyword evidence="3 6" id="KW-0732">Signal</keyword>
<dbReference type="CDD" id="cd13590">
    <property type="entry name" value="PBP2_PotD_PotF_like"/>
    <property type="match status" value="1"/>
</dbReference>
<evidence type="ECO:0000313" key="8">
    <source>
        <dbReference type="Proteomes" id="UP001262410"/>
    </source>
</evidence>
<keyword evidence="8" id="KW-1185">Reference proteome</keyword>
<reference evidence="7 8" key="1">
    <citation type="submission" date="2023-07" db="EMBL/GenBank/DDBJ databases">
        <title>Sorghum-associated microbial communities from plants grown in Nebraska, USA.</title>
        <authorList>
            <person name="Schachtman D."/>
        </authorList>
    </citation>
    <scope>NUCLEOTIDE SEQUENCE [LARGE SCALE GENOMIC DNA]</scope>
    <source>
        <strain evidence="7 8">584</strain>
    </source>
</reference>
<accession>A0ABU1JJ66</accession>
<evidence type="ECO:0000256" key="3">
    <source>
        <dbReference type="ARBA" id="ARBA00022729"/>
    </source>
</evidence>
<dbReference type="PRINTS" id="PR00909">
    <property type="entry name" value="SPERMDNBNDNG"/>
</dbReference>
<dbReference type="EMBL" id="JAVDPW010000002">
    <property type="protein sequence ID" value="MDR6288643.1"/>
    <property type="molecule type" value="Genomic_DNA"/>
</dbReference>
<comment type="similarity">
    <text evidence="5">Belongs to the bacterial solute-binding protein PotD/PotF family.</text>
</comment>
<dbReference type="RefSeq" id="WP_309792655.1">
    <property type="nucleotide sequence ID" value="NZ_JAVDPW010000002.1"/>
</dbReference>
<dbReference type="PANTHER" id="PTHR30222:SF17">
    <property type="entry name" value="SPERMIDINE_PUTRESCINE-BINDING PERIPLASMIC PROTEIN"/>
    <property type="match status" value="1"/>
</dbReference>
<protein>
    <recommendedName>
        <fullName evidence="5">Putrescine-binding periplasmic protein</fullName>
    </recommendedName>
</protein>
<dbReference type="Gene3D" id="3.40.190.10">
    <property type="entry name" value="Periplasmic binding protein-like II"/>
    <property type="match status" value="2"/>
</dbReference>
<name>A0ABU1JJ66_9PROT</name>
<evidence type="ECO:0000256" key="1">
    <source>
        <dbReference type="ARBA" id="ARBA00004418"/>
    </source>
</evidence>
<evidence type="ECO:0000256" key="6">
    <source>
        <dbReference type="SAM" id="SignalP"/>
    </source>
</evidence>
<comment type="subcellular location">
    <subcellularLocation>
        <location evidence="1 5">Periplasm</location>
    </subcellularLocation>
</comment>
<organism evidence="7 8">
    <name type="scientific">Inquilinus ginsengisoli</name>
    <dbReference type="NCBI Taxonomy" id="363840"/>
    <lineage>
        <taxon>Bacteria</taxon>
        <taxon>Pseudomonadati</taxon>
        <taxon>Pseudomonadota</taxon>
        <taxon>Alphaproteobacteria</taxon>
        <taxon>Rhodospirillales</taxon>
        <taxon>Rhodospirillaceae</taxon>
        <taxon>Inquilinus</taxon>
    </lineage>
</organism>
<evidence type="ECO:0000256" key="4">
    <source>
        <dbReference type="ARBA" id="ARBA00022764"/>
    </source>
</evidence>
<sequence>MQQDLRRCALAGLSAVALSLSLAAPAMAEELHIYAWSSELPDEVVQDFAKATGIDATVDTFDSNESLIAKLEAGASGYDIINPSQYAVQILVKKGLVEPLDHTRLPGLANLSEVFRTLSYDSGNQYSLPYIWGTTGFAYNSDCVTEPVTSWKALWDPKYKDRIYMLDNMLAAYIAALQINGYSATSANPDEIAKATRSLIEQKPILGGYNSTNFADLVSSGEACLVEAWSGNVIQAMADNPKVHYVLPDEGGTMWIDGYSVARNAPNRDAAYKFLDYLLQPEVAAKVTRLVKVANTNAKAKALLPPDITGNPAIYPPEERLKKAEFILDHGEAMKFYQDGWTQVKAAQ</sequence>
<comment type="caution">
    <text evidence="7">The sequence shown here is derived from an EMBL/GenBank/DDBJ whole genome shotgun (WGS) entry which is preliminary data.</text>
</comment>
<dbReference type="Pfam" id="PF13416">
    <property type="entry name" value="SBP_bac_8"/>
    <property type="match status" value="1"/>
</dbReference>